<feature type="compositionally biased region" description="Polar residues" evidence="1">
    <location>
        <begin position="1"/>
        <end position="11"/>
    </location>
</feature>
<evidence type="ECO:0000313" key="3">
    <source>
        <dbReference type="Proteomes" id="UP001228049"/>
    </source>
</evidence>
<evidence type="ECO:0000313" key="2">
    <source>
        <dbReference type="EMBL" id="KAK1881967.1"/>
    </source>
</evidence>
<accession>A0AAD9BDQ7</accession>
<protein>
    <submittedName>
        <fullName evidence="2">Uncharacterized protein</fullName>
    </submittedName>
</protein>
<proteinExistence type="predicted"/>
<keyword evidence="3" id="KW-1185">Reference proteome</keyword>
<name>A0AAD9BDQ7_DISEL</name>
<dbReference type="EMBL" id="JASDAP010000024">
    <property type="protein sequence ID" value="KAK1881967.1"/>
    <property type="molecule type" value="Genomic_DNA"/>
</dbReference>
<sequence>MAATGDSSGSSVRKRHVEAETRSLRGRKAGRNMEKNREKNRRKTGDHRAYIRGLSGSHVLCSCALSPVFTWWRSALPSTRTSS</sequence>
<evidence type="ECO:0000256" key="1">
    <source>
        <dbReference type="SAM" id="MobiDB-lite"/>
    </source>
</evidence>
<dbReference type="Proteomes" id="UP001228049">
    <property type="component" value="Unassembled WGS sequence"/>
</dbReference>
<reference evidence="2" key="1">
    <citation type="submission" date="2023-04" db="EMBL/GenBank/DDBJ databases">
        <title>Chromosome-level genome of Chaenocephalus aceratus.</title>
        <authorList>
            <person name="Park H."/>
        </authorList>
    </citation>
    <scope>NUCLEOTIDE SEQUENCE</scope>
    <source>
        <strain evidence="2">DE</strain>
        <tissue evidence="2">Muscle</tissue>
    </source>
</reference>
<gene>
    <name evidence="2" type="ORF">KUDE01_025130</name>
</gene>
<organism evidence="2 3">
    <name type="scientific">Dissostichus eleginoides</name>
    <name type="common">Patagonian toothfish</name>
    <name type="synonym">Dissostichus amissus</name>
    <dbReference type="NCBI Taxonomy" id="100907"/>
    <lineage>
        <taxon>Eukaryota</taxon>
        <taxon>Metazoa</taxon>
        <taxon>Chordata</taxon>
        <taxon>Craniata</taxon>
        <taxon>Vertebrata</taxon>
        <taxon>Euteleostomi</taxon>
        <taxon>Actinopterygii</taxon>
        <taxon>Neopterygii</taxon>
        <taxon>Teleostei</taxon>
        <taxon>Neoteleostei</taxon>
        <taxon>Acanthomorphata</taxon>
        <taxon>Eupercaria</taxon>
        <taxon>Perciformes</taxon>
        <taxon>Notothenioidei</taxon>
        <taxon>Nototheniidae</taxon>
        <taxon>Dissostichus</taxon>
    </lineage>
</organism>
<comment type="caution">
    <text evidence="2">The sequence shown here is derived from an EMBL/GenBank/DDBJ whole genome shotgun (WGS) entry which is preliminary data.</text>
</comment>
<feature type="region of interest" description="Disordered" evidence="1">
    <location>
        <begin position="1"/>
        <end position="48"/>
    </location>
</feature>
<dbReference type="AlphaFoldDB" id="A0AAD9BDQ7"/>